<sequence length="153" mass="16220">MRAAVALAAAAVSCAGALTLSPTAQASEPDPVTVMGGCGSLTPCGEATNLTPWGMYITTTLGTGKSGYCDVWNKDGGSTASWWHAPCDQRYLAPGAHYGGGNIDVDAFTFNDRGYYMTFTSRVWHAAGVWTKITNLQEARCDDRNGVPECWIS</sequence>
<evidence type="ECO:0008006" key="4">
    <source>
        <dbReference type="Google" id="ProtNLM"/>
    </source>
</evidence>
<dbReference type="EMBL" id="BAABAQ010000004">
    <property type="protein sequence ID" value="GAA4190005.1"/>
    <property type="molecule type" value="Genomic_DNA"/>
</dbReference>
<evidence type="ECO:0000313" key="2">
    <source>
        <dbReference type="EMBL" id="GAA4190005.1"/>
    </source>
</evidence>
<gene>
    <name evidence="2" type="ORF">GCM10022252_27600</name>
</gene>
<proteinExistence type="predicted"/>
<evidence type="ECO:0000313" key="3">
    <source>
        <dbReference type="Proteomes" id="UP001501251"/>
    </source>
</evidence>
<evidence type="ECO:0000256" key="1">
    <source>
        <dbReference type="SAM" id="SignalP"/>
    </source>
</evidence>
<feature type="chain" id="PRO_5046965646" description="Secreted protein" evidence="1">
    <location>
        <begin position="27"/>
        <end position="153"/>
    </location>
</feature>
<feature type="signal peptide" evidence="1">
    <location>
        <begin position="1"/>
        <end position="26"/>
    </location>
</feature>
<protein>
    <recommendedName>
        <fullName evidence="4">Secreted protein</fullName>
    </recommendedName>
</protein>
<reference evidence="3" key="1">
    <citation type="journal article" date="2019" name="Int. J. Syst. Evol. Microbiol.">
        <title>The Global Catalogue of Microorganisms (GCM) 10K type strain sequencing project: providing services to taxonomists for standard genome sequencing and annotation.</title>
        <authorList>
            <consortium name="The Broad Institute Genomics Platform"/>
            <consortium name="The Broad Institute Genome Sequencing Center for Infectious Disease"/>
            <person name="Wu L."/>
            <person name="Ma J."/>
        </authorList>
    </citation>
    <scope>NUCLEOTIDE SEQUENCE [LARGE SCALE GENOMIC DNA]</scope>
    <source>
        <strain evidence="3">JCM 17388</strain>
    </source>
</reference>
<dbReference type="Proteomes" id="UP001501251">
    <property type="component" value="Unassembled WGS sequence"/>
</dbReference>
<accession>A0ABP8AT80</accession>
<keyword evidence="1" id="KW-0732">Signal</keyword>
<name>A0ABP8AT80_9ACTN</name>
<keyword evidence="3" id="KW-1185">Reference proteome</keyword>
<comment type="caution">
    <text evidence="2">The sequence shown here is derived from an EMBL/GenBank/DDBJ whole genome shotgun (WGS) entry which is preliminary data.</text>
</comment>
<organism evidence="2 3">
    <name type="scientific">Streptosporangium oxazolinicum</name>
    <dbReference type="NCBI Taxonomy" id="909287"/>
    <lineage>
        <taxon>Bacteria</taxon>
        <taxon>Bacillati</taxon>
        <taxon>Actinomycetota</taxon>
        <taxon>Actinomycetes</taxon>
        <taxon>Streptosporangiales</taxon>
        <taxon>Streptosporangiaceae</taxon>
        <taxon>Streptosporangium</taxon>
    </lineage>
</organism>